<feature type="chain" id="PRO_5002724987" description="Cytochrome b5 heme-binding domain-containing protein" evidence="8">
    <location>
        <begin position="19"/>
        <end position="176"/>
    </location>
</feature>
<evidence type="ECO:0000313" key="11">
    <source>
        <dbReference type="Proteomes" id="UP000008837"/>
    </source>
</evidence>
<dbReference type="FunCoup" id="A8PUJ8">
    <property type="interactions" value="307"/>
</dbReference>
<gene>
    <name evidence="10" type="ORF">MGL_0702</name>
</gene>
<evidence type="ECO:0000256" key="6">
    <source>
        <dbReference type="ARBA" id="ARBA00038357"/>
    </source>
</evidence>
<evidence type="ECO:0000256" key="4">
    <source>
        <dbReference type="ARBA" id="ARBA00022824"/>
    </source>
</evidence>
<dbReference type="STRING" id="425265.A8PUJ8"/>
<dbReference type="GO" id="GO:0005783">
    <property type="term" value="C:endoplasmic reticulum"/>
    <property type="evidence" value="ECO:0007669"/>
    <property type="project" value="UniProtKB-SubCell"/>
</dbReference>
<evidence type="ECO:0000256" key="7">
    <source>
        <dbReference type="SAM" id="MobiDB-lite"/>
    </source>
</evidence>
<protein>
    <recommendedName>
        <fullName evidence="9">Cytochrome b5 heme-binding domain-containing protein</fullName>
    </recommendedName>
</protein>
<evidence type="ECO:0000256" key="8">
    <source>
        <dbReference type="SAM" id="SignalP"/>
    </source>
</evidence>
<keyword evidence="4" id="KW-0256">Endoplasmic reticulum</keyword>
<evidence type="ECO:0000256" key="1">
    <source>
        <dbReference type="ARBA" id="ARBA00004240"/>
    </source>
</evidence>
<dbReference type="SMART" id="SM01117">
    <property type="entry name" value="Cyt-b5"/>
    <property type="match status" value="1"/>
</dbReference>
<dbReference type="InterPro" id="IPR001199">
    <property type="entry name" value="Cyt_B5-like_heme/steroid-bd"/>
</dbReference>
<organism evidence="10 11">
    <name type="scientific">Malassezia globosa (strain ATCC MYA-4612 / CBS 7966)</name>
    <name type="common">Dandruff-associated fungus</name>
    <dbReference type="NCBI Taxonomy" id="425265"/>
    <lineage>
        <taxon>Eukaryota</taxon>
        <taxon>Fungi</taxon>
        <taxon>Dikarya</taxon>
        <taxon>Basidiomycota</taxon>
        <taxon>Ustilaginomycotina</taxon>
        <taxon>Malasseziomycetes</taxon>
        <taxon>Malasseziales</taxon>
        <taxon>Malasseziaceae</taxon>
        <taxon>Malassezia</taxon>
    </lineage>
</organism>
<keyword evidence="5" id="KW-0408">Iron</keyword>
<dbReference type="InParanoid" id="A8PUJ8"/>
<keyword evidence="3" id="KW-0479">Metal-binding</keyword>
<dbReference type="Proteomes" id="UP000008837">
    <property type="component" value="Unassembled WGS sequence"/>
</dbReference>
<proteinExistence type="inferred from homology"/>
<accession>A8PUJ8</accession>
<feature type="domain" description="Cytochrome b5 heme-binding" evidence="9">
    <location>
        <begin position="55"/>
        <end position="171"/>
    </location>
</feature>
<comment type="caution">
    <text evidence="10">The sequence shown here is derived from an EMBL/GenBank/DDBJ whole genome shotgun (WGS) entry which is preliminary data.</text>
</comment>
<evidence type="ECO:0000259" key="9">
    <source>
        <dbReference type="SMART" id="SM01117"/>
    </source>
</evidence>
<keyword evidence="8" id="KW-0732">Signal</keyword>
<dbReference type="KEGG" id="mgl:MGL_0702"/>
<dbReference type="EMBL" id="AAYY01000002">
    <property type="protein sequence ID" value="EDP44895.1"/>
    <property type="molecule type" value="Genomic_DNA"/>
</dbReference>
<dbReference type="InterPro" id="IPR050577">
    <property type="entry name" value="MAPR/NEUFC/NENF-like"/>
</dbReference>
<dbReference type="InterPro" id="IPR036400">
    <property type="entry name" value="Cyt_B5-like_heme/steroid_sf"/>
</dbReference>
<dbReference type="GeneID" id="5856415"/>
<dbReference type="OrthoDB" id="547796at2759"/>
<keyword evidence="11" id="KW-1185">Reference proteome</keyword>
<sequence length="176" mass="19448">MSILCVPLAVYLLWPPEASSPASMPSTKEARSLAPSAQYSTLPPEHSKSIEWVKYTPRTLALHDGTHASQDGNTDKILLAINGQVFDVSSGRNFYGPNGPYGNFAGRDASRGMAKQSFALDVLTPIDQPIDKLEDLTELERHVFIELTCRKNMEDWVSHFAGKYPIVGELVNEDEL</sequence>
<dbReference type="OMA" id="ANEWETQ"/>
<dbReference type="AlphaFoldDB" id="A8PUJ8"/>
<evidence type="ECO:0000256" key="2">
    <source>
        <dbReference type="ARBA" id="ARBA00022617"/>
    </source>
</evidence>
<evidence type="ECO:0000313" key="10">
    <source>
        <dbReference type="EMBL" id="EDP44895.1"/>
    </source>
</evidence>
<feature type="signal peptide" evidence="8">
    <location>
        <begin position="1"/>
        <end position="18"/>
    </location>
</feature>
<reference evidence="10 11" key="1">
    <citation type="journal article" date="2007" name="Proc. Natl. Acad. Sci. U.S.A.">
        <title>Dandruff-associated Malassezia genomes reveal convergent and divergent virulence traits shared with plant and human fungal pathogens.</title>
        <authorList>
            <person name="Xu J."/>
            <person name="Saunders C.W."/>
            <person name="Hu P."/>
            <person name="Grant R.A."/>
            <person name="Boekhout T."/>
            <person name="Kuramae E.E."/>
            <person name="Kronstad J.W."/>
            <person name="Deangelis Y.M."/>
            <person name="Reeder N.L."/>
            <person name="Johnstone K.R."/>
            <person name="Leland M."/>
            <person name="Fieno A.M."/>
            <person name="Begley W.M."/>
            <person name="Sun Y."/>
            <person name="Lacey M.P."/>
            <person name="Chaudhary T."/>
            <person name="Keough T."/>
            <person name="Chu L."/>
            <person name="Sears R."/>
            <person name="Yuan B."/>
            <person name="Dawson T.L.Jr."/>
        </authorList>
    </citation>
    <scope>NUCLEOTIDE SEQUENCE [LARGE SCALE GENOMIC DNA]</scope>
    <source>
        <strain evidence="11">ATCC MYA-4612 / CBS 7966</strain>
    </source>
</reference>
<dbReference type="RefSeq" id="XP_001732109.1">
    <property type="nucleotide sequence ID" value="XM_001732057.1"/>
</dbReference>
<name>A8PUJ8_MALGO</name>
<evidence type="ECO:0000256" key="3">
    <source>
        <dbReference type="ARBA" id="ARBA00022723"/>
    </source>
</evidence>
<evidence type="ECO:0000256" key="5">
    <source>
        <dbReference type="ARBA" id="ARBA00023004"/>
    </source>
</evidence>
<comment type="similarity">
    <text evidence="6">Belongs to the cytochrome b5 family. MAPR subfamily.</text>
</comment>
<feature type="region of interest" description="Disordered" evidence="7">
    <location>
        <begin position="22"/>
        <end position="43"/>
    </location>
</feature>
<dbReference type="GO" id="GO:0016020">
    <property type="term" value="C:membrane"/>
    <property type="evidence" value="ECO:0007669"/>
    <property type="project" value="TreeGrafter"/>
</dbReference>
<dbReference type="PANTHER" id="PTHR10281">
    <property type="entry name" value="MEMBRANE-ASSOCIATED PROGESTERONE RECEPTOR COMPONENT-RELATED"/>
    <property type="match status" value="1"/>
</dbReference>
<dbReference type="VEuPathDB" id="FungiDB:MGL_0702"/>
<keyword evidence="2" id="KW-0349">Heme</keyword>
<dbReference type="PANTHER" id="PTHR10281:SF72">
    <property type="entry name" value="NEUDESIN"/>
    <property type="match status" value="1"/>
</dbReference>
<dbReference type="GO" id="GO:0046872">
    <property type="term" value="F:metal ion binding"/>
    <property type="evidence" value="ECO:0007669"/>
    <property type="project" value="UniProtKB-KW"/>
</dbReference>
<comment type="subcellular location">
    <subcellularLocation>
        <location evidence="1">Endoplasmic reticulum</location>
    </subcellularLocation>
</comment>
<dbReference type="Gene3D" id="3.10.120.10">
    <property type="entry name" value="Cytochrome b5-like heme/steroid binding domain"/>
    <property type="match status" value="1"/>
</dbReference>
<dbReference type="SUPFAM" id="SSF55856">
    <property type="entry name" value="Cytochrome b5-like heme/steroid binding domain"/>
    <property type="match status" value="1"/>
</dbReference>
<dbReference type="Pfam" id="PF00173">
    <property type="entry name" value="Cyt-b5"/>
    <property type="match status" value="1"/>
</dbReference>